<dbReference type="KEGG" id="eex:EZJ17_04105"/>
<sequence>MRFRAAASQIIWLYWAQIIWKYFQAFEKRTERKYAENGILQRSQATLKFSGGLLCLGLLHPNKLLLLLPFR</sequence>
<dbReference type="Proteomes" id="UP000326695">
    <property type="component" value="Chromosome"/>
</dbReference>
<reference evidence="2" key="1">
    <citation type="journal article" date="2019" name="J. Anim. Genet.">
        <title>Description and whole genome sequencing of Eikenella exigua sp. nov., isolated from brain abscess and blood.</title>
        <authorList>
            <person name="Stormo K.A."/>
            <person name="Nygaard R.M."/>
            <person name="Bruvold T.S."/>
            <person name="Dimmen G."/>
            <person name="Lindemann P.C."/>
            <person name="Jordal S."/>
            <person name="Kommedal O."/>
        </authorList>
    </citation>
    <scope>NUCLEOTIDE SEQUENCE [LARGE SCALE GENOMIC DNA]</scope>
    <source>
        <strain evidence="2">PXX</strain>
    </source>
</reference>
<keyword evidence="2" id="KW-1185">Reference proteome</keyword>
<accession>A0AAX1F771</accession>
<protein>
    <submittedName>
        <fullName evidence="1">Uncharacterized protein</fullName>
    </submittedName>
</protein>
<gene>
    <name evidence="1" type="ORF">EZJ17_04105</name>
</gene>
<name>A0AAX1F771_9NEIS</name>
<organism evidence="1 2">
    <name type="scientific">Eikenella exigua</name>
    <dbReference type="NCBI Taxonomy" id="2528037"/>
    <lineage>
        <taxon>Bacteria</taxon>
        <taxon>Pseudomonadati</taxon>
        <taxon>Pseudomonadota</taxon>
        <taxon>Betaproteobacteria</taxon>
        <taxon>Neisseriales</taxon>
        <taxon>Neisseriaceae</taxon>
        <taxon>Eikenella</taxon>
    </lineage>
</organism>
<dbReference type="AlphaFoldDB" id="A0AAX1F771"/>
<evidence type="ECO:0000313" key="2">
    <source>
        <dbReference type="Proteomes" id="UP000326695"/>
    </source>
</evidence>
<dbReference type="EMBL" id="CP038018">
    <property type="protein sequence ID" value="QED91894.1"/>
    <property type="molecule type" value="Genomic_DNA"/>
</dbReference>
<evidence type="ECO:0000313" key="1">
    <source>
        <dbReference type="EMBL" id="QED91894.1"/>
    </source>
</evidence>
<proteinExistence type="predicted"/>